<comment type="subcellular location">
    <subcellularLocation>
        <location evidence="1">Cell membrane</location>
        <topology evidence="1">Multi-pass membrane protein</topology>
    </subcellularLocation>
</comment>
<feature type="transmembrane region" description="Helical" evidence="7">
    <location>
        <begin position="379"/>
        <end position="396"/>
    </location>
</feature>
<keyword evidence="2" id="KW-0813">Transport</keyword>
<feature type="transmembrane region" description="Helical" evidence="7">
    <location>
        <begin position="307"/>
        <end position="324"/>
    </location>
</feature>
<feature type="transmembrane region" description="Helical" evidence="7">
    <location>
        <begin position="105"/>
        <end position="123"/>
    </location>
</feature>
<feature type="transmembrane region" description="Helical" evidence="7">
    <location>
        <begin position="33"/>
        <end position="52"/>
    </location>
</feature>
<feature type="transmembrane region" description="Helical" evidence="7">
    <location>
        <begin position="129"/>
        <end position="154"/>
    </location>
</feature>
<evidence type="ECO:0000256" key="2">
    <source>
        <dbReference type="ARBA" id="ARBA00022448"/>
    </source>
</evidence>
<dbReference type="RefSeq" id="WP_284203913.1">
    <property type="nucleotide sequence ID" value="NZ_BSPQ01000005.1"/>
</dbReference>
<name>A0ABQ6E0T4_9GAMM</name>
<keyword evidence="9" id="KW-1185">Reference proteome</keyword>
<comment type="caution">
    <text evidence="8">The sequence shown here is derived from an EMBL/GenBank/DDBJ whole genome shotgun (WGS) entry which is preliminary data.</text>
</comment>
<keyword evidence="5 7" id="KW-1133">Transmembrane helix</keyword>
<dbReference type="PANTHER" id="PTHR30509:SF9">
    <property type="entry name" value="MULTIDRUG RESISTANCE PROTEIN MDTO"/>
    <property type="match status" value="1"/>
</dbReference>
<feature type="transmembrane region" description="Helical" evidence="7">
    <location>
        <begin position="81"/>
        <end position="98"/>
    </location>
</feature>
<dbReference type="InterPro" id="IPR006726">
    <property type="entry name" value="PHBA_efflux_AaeB/fusaric-R"/>
</dbReference>
<dbReference type="EMBL" id="BSPQ01000005">
    <property type="protein sequence ID" value="GLS90795.1"/>
    <property type="molecule type" value="Genomic_DNA"/>
</dbReference>
<dbReference type="PANTHER" id="PTHR30509">
    <property type="entry name" value="P-HYDROXYBENZOIC ACID EFFLUX PUMP SUBUNIT-RELATED"/>
    <property type="match status" value="1"/>
</dbReference>
<evidence type="ECO:0000256" key="1">
    <source>
        <dbReference type="ARBA" id="ARBA00004651"/>
    </source>
</evidence>
<evidence type="ECO:0000313" key="8">
    <source>
        <dbReference type="EMBL" id="GLS90795.1"/>
    </source>
</evidence>
<evidence type="ECO:0000256" key="5">
    <source>
        <dbReference type="ARBA" id="ARBA00022989"/>
    </source>
</evidence>
<protein>
    <submittedName>
        <fullName evidence="8">Fusaric acid resistance protein</fullName>
    </submittedName>
</protein>
<dbReference type="Pfam" id="PF04632">
    <property type="entry name" value="FUSC"/>
    <property type="match status" value="1"/>
</dbReference>
<accession>A0ABQ6E0T4</accession>
<dbReference type="Proteomes" id="UP001157353">
    <property type="component" value="Unassembled WGS sequence"/>
</dbReference>
<keyword evidence="6 7" id="KW-0472">Membrane</keyword>
<reference evidence="9" key="1">
    <citation type="journal article" date="2019" name="Int. J. Syst. Evol. Microbiol.">
        <title>The Global Catalogue of Microorganisms (GCM) 10K type strain sequencing project: providing services to taxonomists for standard genome sequencing and annotation.</title>
        <authorList>
            <consortium name="The Broad Institute Genomics Platform"/>
            <consortium name="The Broad Institute Genome Sequencing Center for Infectious Disease"/>
            <person name="Wu L."/>
            <person name="Ma J."/>
        </authorList>
    </citation>
    <scope>NUCLEOTIDE SEQUENCE [LARGE SCALE GENOMIC DNA]</scope>
    <source>
        <strain evidence="9">NBRC 103166</strain>
    </source>
</reference>
<keyword evidence="4 7" id="KW-0812">Transmembrane</keyword>
<feature type="transmembrane region" description="Helical" evidence="7">
    <location>
        <begin position="9"/>
        <end position="27"/>
    </location>
</feature>
<evidence type="ECO:0000256" key="6">
    <source>
        <dbReference type="ARBA" id="ARBA00023136"/>
    </source>
</evidence>
<feature type="transmembrane region" description="Helical" evidence="7">
    <location>
        <begin position="354"/>
        <end position="373"/>
    </location>
</feature>
<proteinExistence type="predicted"/>
<feature type="transmembrane region" description="Helical" evidence="7">
    <location>
        <begin position="433"/>
        <end position="453"/>
    </location>
</feature>
<evidence type="ECO:0000313" key="9">
    <source>
        <dbReference type="Proteomes" id="UP001157353"/>
    </source>
</evidence>
<evidence type="ECO:0000256" key="3">
    <source>
        <dbReference type="ARBA" id="ARBA00022475"/>
    </source>
</evidence>
<evidence type="ECO:0000256" key="7">
    <source>
        <dbReference type="SAM" id="Phobius"/>
    </source>
</evidence>
<sequence length="456" mass="50725">MKFNPATQEAIKVGLAVALAVLSALAFGWDKAYWSAITVFVVAATESYSYAIKKGQNRLVGTLIGIAFAVFLLAIFPQNHLVFICVYCAFLALCVYFSSHNSWGYAATIAFTVCAIVVCSGGFDASTTFNIAIVRTLQTLLGVVIYTLVFRLIWPKKTEDLFFTLLPLVISDQKKRIAQLRNNNRSIKQISLAQQQRVNKLNEILTLPLNGSDRLRNQRKIWCLMMSVIMRLESLLTQYEQADNHADEIMLGDLIAGEKLIAESMLSIKDHKLDLTVWLLKTKNRYSVQAQRQNTFLLPLKNRFKNVVKALCILTTCLAMWIYIPLPGGYIVPMLASILANVLVTLPDNAIKHAGLGTIIWGVFFLSQYVFILPSATEAWQLGAYLFLNAVFIWKTCSAPSLGIQKVLAGNLAVVLPMGALQLTPSYSMETPLLMMMLVFICVGVAGFYTKLFSTD</sequence>
<gene>
    <name evidence="8" type="ORF">GCM10007916_18620</name>
</gene>
<feature type="transmembrane region" description="Helical" evidence="7">
    <location>
        <begin position="59"/>
        <end position="75"/>
    </location>
</feature>
<keyword evidence="3" id="KW-1003">Cell membrane</keyword>
<organism evidence="8 9">
    <name type="scientific">Psychromonas marina</name>
    <dbReference type="NCBI Taxonomy" id="88364"/>
    <lineage>
        <taxon>Bacteria</taxon>
        <taxon>Pseudomonadati</taxon>
        <taxon>Pseudomonadota</taxon>
        <taxon>Gammaproteobacteria</taxon>
        <taxon>Alteromonadales</taxon>
        <taxon>Psychromonadaceae</taxon>
        <taxon>Psychromonas</taxon>
    </lineage>
</organism>
<evidence type="ECO:0000256" key="4">
    <source>
        <dbReference type="ARBA" id="ARBA00022692"/>
    </source>
</evidence>